<keyword evidence="1" id="KW-0732">Signal</keyword>
<dbReference type="Pfam" id="PF03524">
    <property type="entry name" value="CagX"/>
    <property type="match status" value="1"/>
</dbReference>
<geneLocation type="plasmid" evidence="2 3">
    <name>pTT6-1</name>
</geneLocation>
<feature type="signal peptide" evidence="1">
    <location>
        <begin position="1"/>
        <end position="20"/>
    </location>
</feature>
<dbReference type="RefSeq" id="WP_201082682.1">
    <property type="nucleotide sequence ID" value="NZ_CP067421.1"/>
</dbReference>
<dbReference type="Gene3D" id="2.60.40.2500">
    <property type="match status" value="1"/>
</dbReference>
<protein>
    <submittedName>
        <fullName evidence="2">TrbG/VirB9 family P-type conjugative transfer protein</fullName>
    </submittedName>
</protein>
<sequence length="337" mass="36448">MRSLLLVAGLGLLLSSGALAQDIPPLQPSYSGGSAFPAFPLPPVRDGDPRSLPPDQIPVLQVPRQPPPRVPVLSPEKPITRKEREGIRQAGRWRRQSATPSLGADGVVYFQYGQGEPVIVCAPLHVCDIALEAGETVTSPPFLADHRWTAEPGRSGANGSQTTHIIVKPSDVGLTTNMIVQTDRRTYSLQLTSRERDYMPLVAFDYPADKTRKSWAEYVAGQPQAPVSPCDQPPTTPPASYRISGEAPFRPVQVFAVSTPVGQKTCVELPADIGSHNLPALLAVVEEGSWFSDPTRQMVNMRFVNHRFVVDGLLTHFELVDGIGSGQRIVTVKAIGG</sequence>
<proteinExistence type="predicted"/>
<keyword evidence="3" id="KW-1185">Reference proteome</keyword>
<keyword evidence="2" id="KW-0614">Plasmid</keyword>
<dbReference type="InterPro" id="IPR038161">
    <property type="entry name" value="VirB9/CagX/TrbG_C_sf"/>
</dbReference>
<gene>
    <name evidence="2" type="ORF">IGS68_29335</name>
</gene>
<reference evidence="2" key="1">
    <citation type="submission" date="2021-02" db="EMBL/GenBank/DDBJ databases">
        <title>Skermanella TT6 skin isolate.</title>
        <authorList>
            <person name="Lee K."/>
            <person name="Ganzorig M."/>
        </authorList>
    </citation>
    <scope>NUCLEOTIDE SEQUENCE</scope>
    <source>
        <strain evidence="2">TT6</strain>
    </source>
</reference>
<organism evidence="2 3">
    <name type="scientific">Skermanella cutis</name>
    <dbReference type="NCBI Taxonomy" id="2775420"/>
    <lineage>
        <taxon>Bacteria</taxon>
        <taxon>Pseudomonadati</taxon>
        <taxon>Pseudomonadota</taxon>
        <taxon>Alphaproteobacteria</taxon>
        <taxon>Rhodospirillales</taxon>
        <taxon>Azospirillaceae</taxon>
        <taxon>Skermanella</taxon>
    </lineage>
</organism>
<evidence type="ECO:0000313" key="2">
    <source>
        <dbReference type="EMBL" id="QQP93226.1"/>
    </source>
</evidence>
<dbReference type="Proteomes" id="UP000595197">
    <property type="component" value="Plasmid pTT6-1"/>
</dbReference>
<accession>A0ABX7BI01</accession>
<dbReference type="EMBL" id="CP067421">
    <property type="protein sequence ID" value="QQP93226.1"/>
    <property type="molecule type" value="Genomic_DNA"/>
</dbReference>
<evidence type="ECO:0000313" key="3">
    <source>
        <dbReference type="Proteomes" id="UP000595197"/>
    </source>
</evidence>
<dbReference type="InterPro" id="IPR010258">
    <property type="entry name" value="Conjugal_tfr_TrbG/VirB9/CagX"/>
</dbReference>
<feature type="chain" id="PRO_5046130255" evidence="1">
    <location>
        <begin position="21"/>
        <end position="337"/>
    </location>
</feature>
<evidence type="ECO:0000256" key="1">
    <source>
        <dbReference type="SAM" id="SignalP"/>
    </source>
</evidence>
<name>A0ABX7BI01_9PROT</name>